<reference evidence="1 2" key="1">
    <citation type="submission" date="2019-04" db="EMBL/GenBank/DDBJ databases">
        <title>Azoarcus rhizosphaerae sp. nov. isolated from rhizosphere of Ficus religiosa.</title>
        <authorList>
            <person name="Lin S.-Y."/>
            <person name="Hameed A."/>
            <person name="Hsu Y.-H."/>
            <person name="Young C.-C."/>
        </authorList>
    </citation>
    <scope>NUCLEOTIDE SEQUENCE [LARGE SCALE GENOMIC DNA]</scope>
    <source>
        <strain evidence="1 2">CC-YHH848</strain>
    </source>
</reference>
<evidence type="ECO:0000313" key="2">
    <source>
        <dbReference type="Proteomes" id="UP000307956"/>
    </source>
</evidence>
<keyword evidence="2" id="KW-1185">Reference proteome</keyword>
<accession>A0A4S4AGN0</accession>
<dbReference type="RefSeq" id="WP_136386214.1">
    <property type="nucleotide sequence ID" value="NZ_SSOD01000016.1"/>
</dbReference>
<comment type="caution">
    <text evidence="1">The sequence shown here is derived from an EMBL/GenBank/DDBJ whole genome shotgun (WGS) entry which is preliminary data.</text>
</comment>
<sequence length="69" mass="7510">MPGLAGRRGRGLELKPRADSTCTRTAGHAQFIGLRVQCAEGRHNPNTRNIMTTITPIAAAQIALQERQE</sequence>
<organism evidence="1 2">
    <name type="scientific">Pseudothauera rhizosphaerae</name>
    <dbReference type="NCBI Taxonomy" id="2565932"/>
    <lineage>
        <taxon>Bacteria</taxon>
        <taxon>Pseudomonadati</taxon>
        <taxon>Pseudomonadota</taxon>
        <taxon>Betaproteobacteria</taxon>
        <taxon>Rhodocyclales</taxon>
        <taxon>Zoogloeaceae</taxon>
        <taxon>Pseudothauera</taxon>
    </lineage>
</organism>
<name>A0A4S4AGN0_9RHOO</name>
<dbReference type="EMBL" id="SSOD01000016">
    <property type="protein sequence ID" value="THF58047.1"/>
    <property type="molecule type" value="Genomic_DNA"/>
</dbReference>
<dbReference type="AlphaFoldDB" id="A0A4S4AGN0"/>
<proteinExistence type="predicted"/>
<protein>
    <submittedName>
        <fullName evidence="1">Uncharacterized protein</fullName>
    </submittedName>
</protein>
<evidence type="ECO:0000313" key="1">
    <source>
        <dbReference type="EMBL" id="THF58047.1"/>
    </source>
</evidence>
<gene>
    <name evidence="1" type="ORF">E6O51_17040</name>
</gene>
<dbReference type="Proteomes" id="UP000307956">
    <property type="component" value="Unassembled WGS sequence"/>
</dbReference>